<dbReference type="Gene3D" id="3.30.559.30">
    <property type="entry name" value="Nonribosomal peptide synthetase, condensation domain"/>
    <property type="match status" value="1"/>
</dbReference>
<organism evidence="5 6">
    <name type="scientific">Pantoea cypripedii</name>
    <name type="common">Pectobacterium cypripedii</name>
    <name type="synonym">Erwinia cypripedii</name>
    <dbReference type="NCBI Taxonomy" id="55209"/>
    <lineage>
        <taxon>Bacteria</taxon>
        <taxon>Pseudomonadati</taxon>
        <taxon>Pseudomonadota</taxon>
        <taxon>Gammaproteobacteria</taxon>
        <taxon>Enterobacterales</taxon>
        <taxon>Erwiniaceae</taxon>
        <taxon>Pantoea</taxon>
    </lineage>
</organism>
<reference evidence="5 6" key="1">
    <citation type="journal article" date="2017" name="Antonie Van Leeuwenhoek">
        <title>Phylogenomic resolution of the bacterial genus Pantoea and its relationship with Erwinia and Tatumella.</title>
        <authorList>
            <person name="Palmer M."/>
            <person name="Steenkamp E.T."/>
            <person name="Coetzee M.P."/>
            <person name="Chan W.Y."/>
            <person name="van Zyl E."/>
            <person name="De Maayer P."/>
            <person name="Coutinho T.A."/>
            <person name="Blom J."/>
            <person name="Smits T.H."/>
            <person name="Duffy B."/>
            <person name="Venter S.N."/>
        </authorList>
    </citation>
    <scope>NUCLEOTIDE SEQUENCE [LARGE SCALE GENOMIC DNA]</scope>
    <source>
        <strain evidence="5 6">LMG 2657</strain>
    </source>
</reference>
<dbReference type="InterPro" id="IPR045851">
    <property type="entry name" value="AMP-bd_C_sf"/>
</dbReference>
<dbReference type="SUPFAM" id="SSF52777">
    <property type="entry name" value="CoA-dependent acyltransferases"/>
    <property type="match status" value="2"/>
</dbReference>
<dbReference type="Gene3D" id="3.30.559.10">
    <property type="entry name" value="Chloramphenicol acetyltransferase-like domain"/>
    <property type="match status" value="1"/>
</dbReference>
<evidence type="ECO:0000256" key="2">
    <source>
        <dbReference type="ARBA" id="ARBA00022450"/>
    </source>
</evidence>
<dbReference type="PROSITE" id="PS00012">
    <property type="entry name" value="PHOSPHOPANTETHEINE"/>
    <property type="match status" value="1"/>
</dbReference>
<dbReference type="GO" id="GO:0005737">
    <property type="term" value="C:cytoplasm"/>
    <property type="evidence" value="ECO:0007669"/>
    <property type="project" value="TreeGrafter"/>
</dbReference>
<dbReference type="PANTHER" id="PTHR45527">
    <property type="entry name" value="NONRIBOSOMAL PEPTIDE SYNTHETASE"/>
    <property type="match status" value="1"/>
</dbReference>
<dbReference type="SUPFAM" id="SSF56801">
    <property type="entry name" value="Acetyl-CoA synthetase-like"/>
    <property type="match status" value="1"/>
</dbReference>
<evidence type="ECO:0000313" key="5">
    <source>
        <dbReference type="EMBL" id="ORM94949.1"/>
    </source>
</evidence>
<evidence type="ECO:0000256" key="3">
    <source>
        <dbReference type="ARBA" id="ARBA00022553"/>
    </source>
</evidence>
<protein>
    <recommendedName>
        <fullName evidence="4">Carrier domain-containing protein</fullName>
    </recommendedName>
</protein>
<keyword evidence="2" id="KW-0596">Phosphopantetheine</keyword>
<keyword evidence="6" id="KW-1185">Reference proteome</keyword>
<dbReference type="GO" id="GO:0003824">
    <property type="term" value="F:catalytic activity"/>
    <property type="evidence" value="ECO:0007669"/>
    <property type="project" value="InterPro"/>
</dbReference>
<gene>
    <name evidence="5" type="ORF">HA50_16990</name>
</gene>
<dbReference type="InterPro" id="IPR036736">
    <property type="entry name" value="ACP-like_sf"/>
</dbReference>
<proteinExistence type="predicted"/>
<dbReference type="STRING" id="55209.HA50_16990"/>
<dbReference type="PROSITE" id="PS50075">
    <property type="entry name" value="CARRIER"/>
    <property type="match status" value="1"/>
</dbReference>
<dbReference type="Gene3D" id="2.30.38.10">
    <property type="entry name" value="Luciferase, Domain 3"/>
    <property type="match status" value="1"/>
</dbReference>
<dbReference type="SUPFAM" id="SSF47336">
    <property type="entry name" value="ACP-like"/>
    <property type="match status" value="1"/>
</dbReference>
<dbReference type="InterPro" id="IPR006162">
    <property type="entry name" value="Ppantetheine_attach_site"/>
</dbReference>
<dbReference type="AlphaFoldDB" id="A0A1X1EY32"/>
<dbReference type="GO" id="GO:0044550">
    <property type="term" value="P:secondary metabolite biosynthetic process"/>
    <property type="evidence" value="ECO:0007669"/>
    <property type="project" value="TreeGrafter"/>
</dbReference>
<dbReference type="GO" id="GO:0043041">
    <property type="term" value="P:amino acid activation for nonribosomal peptide biosynthetic process"/>
    <property type="evidence" value="ECO:0007669"/>
    <property type="project" value="TreeGrafter"/>
</dbReference>
<name>A0A1X1EY32_PANCY</name>
<dbReference type="Pfam" id="PF00550">
    <property type="entry name" value="PP-binding"/>
    <property type="match status" value="1"/>
</dbReference>
<dbReference type="EMBL" id="MLJI01000001">
    <property type="protein sequence ID" value="ORM94949.1"/>
    <property type="molecule type" value="Genomic_DNA"/>
</dbReference>
<dbReference type="InterPro" id="IPR020845">
    <property type="entry name" value="AMP-binding_CS"/>
</dbReference>
<comment type="cofactor">
    <cofactor evidence="1">
        <name>pantetheine 4'-phosphate</name>
        <dbReference type="ChEBI" id="CHEBI:47942"/>
    </cofactor>
</comment>
<dbReference type="InterPro" id="IPR023213">
    <property type="entry name" value="CAT-like_dom_sf"/>
</dbReference>
<dbReference type="InterPro" id="IPR000873">
    <property type="entry name" value="AMP-dep_synth/lig_dom"/>
</dbReference>
<dbReference type="Gene3D" id="3.40.50.980">
    <property type="match status" value="2"/>
</dbReference>
<keyword evidence="3" id="KW-0597">Phosphoprotein</keyword>
<dbReference type="Gene3D" id="1.10.1200.10">
    <property type="entry name" value="ACP-like"/>
    <property type="match status" value="1"/>
</dbReference>
<evidence type="ECO:0000313" key="6">
    <source>
        <dbReference type="Proteomes" id="UP000193749"/>
    </source>
</evidence>
<evidence type="ECO:0000256" key="1">
    <source>
        <dbReference type="ARBA" id="ARBA00001957"/>
    </source>
</evidence>
<dbReference type="PANTHER" id="PTHR45527:SF1">
    <property type="entry name" value="FATTY ACID SYNTHASE"/>
    <property type="match status" value="1"/>
</dbReference>
<feature type="domain" description="Carrier" evidence="4">
    <location>
        <begin position="492"/>
        <end position="567"/>
    </location>
</feature>
<accession>A0A1X1EY32</accession>
<dbReference type="InterPro" id="IPR001242">
    <property type="entry name" value="Condensation_dom"/>
</dbReference>
<dbReference type="Pfam" id="PF00501">
    <property type="entry name" value="AMP-binding"/>
    <property type="match status" value="1"/>
</dbReference>
<dbReference type="Gene3D" id="3.30.300.30">
    <property type="match status" value="1"/>
</dbReference>
<dbReference type="CDD" id="cd12117">
    <property type="entry name" value="A_NRPS_Srf_like"/>
    <property type="match status" value="1"/>
</dbReference>
<dbReference type="PROSITE" id="PS00455">
    <property type="entry name" value="AMP_BINDING"/>
    <property type="match status" value="1"/>
</dbReference>
<sequence>MFEQKCRSVPQHIALIDHEEGSLTFAEIERRSGNLAKTLCNKGVRPGDIVAVNLPRSTAFFIAILAIIRAGAAYLPLDPEATDERAAYIIADANPLLKIVAPDWQGDTHNTLCYDVSPQEDCQLPEVVRWDALAYLMYTSGSTGRPKGVRVTHRNVVRLAINAGITDFSPSTRMLQTASVIFDASAFEWWGCLLNGGTIIIVPQETLTDPVRLKAALVQYAVNTLFLTTPLFNLLAGHAPQTFSTLKTLIFGGDIVVPDRVADVMKHCPGLVIKNGYGPTENGSYSTVHTITLADTQGRIPIGRPISNSTAYILDEEKQPLPWGEQGELYVGGDGVALGYLGKDELSAKVFTADPFIPGGGMYKTGDIASMRPDGTVEFFGRRDNQVKIRGYRIELDEIEWCLRNHPQVKDTVVKFFTRNHDDKYLVAWVEAEPALDEFTLRDYLKANLPAYMMPGFLIFIEAFPVASNGKIDRAILPDPLQQPDLYTEHVEPVTEREKAITGLWRTIIGYQNLGIHDSLFQLGVDSLVAVNLASSVNAQQGCQLSVTDLLANPTVAKIVALIESTDNKAAVSIREPHTSVFSDGEAWPLTWQQLAVYQAGLKAGSASTQYNIPLLLALPPSIDISRFEQAWWSVVERHQVFHFVMPLSEALHQKIKKIPPTALPRYRTFQRNELIKPFALESGPLWRAALCYSDQQWHFFLDIHHLLIDGQSVAILLQELDQYYAGQTLPPARQYSDYIDWTQSVQARQQQQEYRRYWQEQRPDGLRALALPYDSVRDAELPLSSDVVPFRLETERYLQLKQLAQRTECTLFELLSTLYGVFLSTVTASQEVHFVVPSGIRPRPEFEQVVGMFVNSVVMSVTIPPASAFDTLIRTTRESLRNGLAHGDISPAQQLNATDRYDEERFNLAMATMFAFHSQAMLHYSLAGSQGTINAIHPGQAMFDLNLQLSEWPTDISAEWEFNASLFKRETVEYLRDVFIGIIDNVLRHPDMPVTALPVSERSATPEMRVMQDIEFDL</sequence>
<evidence type="ECO:0000259" key="4">
    <source>
        <dbReference type="PROSITE" id="PS50075"/>
    </source>
</evidence>
<dbReference type="GO" id="GO:0031177">
    <property type="term" value="F:phosphopantetheine binding"/>
    <property type="evidence" value="ECO:0007669"/>
    <property type="project" value="TreeGrafter"/>
</dbReference>
<dbReference type="InterPro" id="IPR009081">
    <property type="entry name" value="PP-bd_ACP"/>
</dbReference>
<dbReference type="Pfam" id="PF00668">
    <property type="entry name" value="Condensation"/>
    <property type="match status" value="1"/>
</dbReference>
<dbReference type="InterPro" id="IPR010071">
    <property type="entry name" value="AA_adenyl_dom"/>
</dbReference>
<dbReference type="NCBIfam" id="TIGR01733">
    <property type="entry name" value="AA-adenyl-dom"/>
    <property type="match status" value="1"/>
</dbReference>
<dbReference type="Proteomes" id="UP000193749">
    <property type="component" value="Unassembled WGS sequence"/>
</dbReference>
<comment type="caution">
    <text evidence="5">The sequence shown here is derived from an EMBL/GenBank/DDBJ whole genome shotgun (WGS) entry which is preliminary data.</text>
</comment>